<keyword evidence="1" id="KW-0732">Signal</keyword>
<feature type="signal peptide" evidence="1">
    <location>
        <begin position="1"/>
        <end position="22"/>
    </location>
</feature>
<comment type="caution">
    <text evidence="2">The sequence shown here is derived from an EMBL/GenBank/DDBJ whole genome shotgun (WGS) entry which is preliminary data.</text>
</comment>
<reference evidence="2" key="1">
    <citation type="submission" date="2021-03" db="EMBL/GenBank/DDBJ databases">
        <title>Draft genome sequence of rust myrtle Austropuccinia psidii MF-1, a brazilian biotype.</title>
        <authorList>
            <person name="Quecine M.C."/>
            <person name="Pachon D.M.R."/>
            <person name="Bonatelli M.L."/>
            <person name="Correr F.H."/>
            <person name="Franceschini L.M."/>
            <person name="Leite T.F."/>
            <person name="Margarido G.R.A."/>
            <person name="Almeida C.A."/>
            <person name="Ferrarezi J.A."/>
            <person name="Labate C.A."/>
        </authorList>
    </citation>
    <scope>NUCLEOTIDE SEQUENCE</scope>
    <source>
        <strain evidence="2">MF-1</strain>
    </source>
</reference>
<evidence type="ECO:0008006" key="4">
    <source>
        <dbReference type="Google" id="ProtNLM"/>
    </source>
</evidence>
<dbReference type="Proteomes" id="UP000765509">
    <property type="component" value="Unassembled WGS sequence"/>
</dbReference>
<gene>
    <name evidence="2" type="ORF">O181_049548</name>
</gene>
<dbReference type="AlphaFoldDB" id="A0A9Q3E034"/>
<feature type="chain" id="PRO_5040329930" description="Secreted protein" evidence="1">
    <location>
        <begin position="23"/>
        <end position="76"/>
    </location>
</feature>
<name>A0A9Q3E034_9BASI</name>
<dbReference type="EMBL" id="AVOT02021186">
    <property type="protein sequence ID" value="MBW0509833.1"/>
    <property type="molecule type" value="Genomic_DNA"/>
</dbReference>
<sequence>MISIQILTTILFQLLIPESTSALPFRKRSSNYETKGMSGTGSSDCIPTGLPPCKSTGKSVAAPAILASFPLSPSTI</sequence>
<keyword evidence="3" id="KW-1185">Reference proteome</keyword>
<organism evidence="2 3">
    <name type="scientific">Austropuccinia psidii MF-1</name>
    <dbReference type="NCBI Taxonomy" id="1389203"/>
    <lineage>
        <taxon>Eukaryota</taxon>
        <taxon>Fungi</taxon>
        <taxon>Dikarya</taxon>
        <taxon>Basidiomycota</taxon>
        <taxon>Pucciniomycotina</taxon>
        <taxon>Pucciniomycetes</taxon>
        <taxon>Pucciniales</taxon>
        <taxon>Sphaerophragmiaceae</taxon>
        <taxon>Austropuccinia</taxon>
    </lineage>
</organism>
<protein>
    <recommendedName>
        <fullName evidence="4">Secreted protein</fullName>
    </recommendedName>
</protein>
<proteinExistence type="predicted"/>
<accession>A0A9Q3E034</accession>
<evidence type="ECO:0000256" key="1">
    <source>
        <dbReference type="SAM" id="SignalP"/>
    </source>
</evidence>
<evidence type="ECO:0000313" key="3">
    <source>
        <dbReference type="Proteomes" id="UP000765509"/>
    </source>
</evidence>
<evidence type="ECO:0000313" key="2">
    <source>
        <dbReference type="EMBL" id="MBW0509833.1"/>
    </source>
</evidence>